<organism evidence="2 3">
    <name type="scientific">Streptomyces nondiastaticus</name>
    <dbReference type="NCBI Taxonomy" id="3154512"/>
    <lineage>
        <taxon>Bacteria</taxon>
        <taxon>Bacillati</taxon>
        <taxon>Actinomycetota</taxon>
        <taxon>Actinomycetes</taxon>
        <taxon>Kitasatosporales</taxon>
        <taxon>Streptomycetaceae</taxon>
        <taxon>Streptomyces</taxon>
    </lineage>
</organism>
<keyword evidence="1" id="KW-0472">Membrane</keyword>
<proteinExistence type="predicted"/>
<feature type="transmembrane region" description="Helical" evidence="1">
    <location>
        <begin position="6"/>
        <end position="24"/>
    </location>
</feature>
<keyword evidence="3" id="KW-1185">Reference proteome</keyword>
<evidence type="ECO:0000256" key="1">
    <source>
        <dbReference type="SAM" id="Phobius"/>
    </source>
</evidence>
<protein>
    <recommendedName>
        <fullName evidence="4">DUF5134 domain-containing protein</fullName>
    </recommendedName>
</protein>
<evidence type="ECO:0000313" key="2">
    <source>
        <dbReference type="EMBL" id="MFF4218265.1"/>
    </source>
</evidence>
<comment type="caution">
    <text evidence="2">The sequence shown here is derived from an EMBL/GenBank/DDBJ whole genome shotgun (WGS) entry which is preliminary data.</text>
</comment>
<dbReference type="RefSeq" id="WP_388628338.1">
    <property type="nucleotide sequence ID" value="NZ_JBIAUT010000006.1"/>
</dbReference>
<dbReference type="EMBL" id="JBIAUT010000006">
    <property type="protein sequence ID" value="MFF4218265.1"/>
    <property type="molecule type" value="Genomic_DNA"/>
</dbReference>
<accession>A0ABW6U0B5</accession>
<evidence type="ECO:0008006" key="4">
    <source>
        <dbReference type="Google" id="ProtNLM"/>
    </source>
</evidence>
<dbReference type="Proteomes" id="UP001602123">
    <property type="component" value="Unassembled WGS sequence"/>
</dbReference>
<reference evidence="2 3" key="1">
    <citation type="submission" date="2024-10" db="EMBL/GenBank/DDBJ databases">
        <title>The Natural Products Discovery Center: Release of the First 8490 Sequenced Strains for Exploring Actinobacteria Biosynthetic Diversity.</title>
        <authorList>
            <person name="Kalkreuter E."/>
            <person name="Kautsar S.A."/>
            <person name="Yang D."/>
            <person name="Bader C.D."/>
            <person name="Teijaro C.N."/>
            <person name="Fluegel L."/>
            <person name="Davis C.M."/>
            <person name="Simpson J.R."/>
            <person name="Lauterbach L."/>
            <person name="Steele A.D."/>
            <person name="Gui C."/>
            <person name="Meng S."/>
            <person name="Li G."/>
            <person name="Viehrig K."/>
            <person name="Ye F."/>
            <person name="Su P."/>
            <person name="Kiefer A.F."/>
            <person name="Nichols A."/>
            <person name="Cepeda A.J."/>
            <person name="Yan W."/>
            <person name="Fan B."/>
            <person name="Jiang Y."/>
            <person name="Adhikari A."/>
            <person name="Zheng C.-J."/>
            <person name="Schuster L."/>
            <person name="Cowan T.M."/>
            <person name="Smanski M.J."/>
            <person name="Chevrette M.G."/>
            <person name="De Carvalho L.P.S."/>
            <person name="Shen B."/>
        </authorList>
    </citation>
    <scope>NUCLEOTIDE SEQUENCE [LARGE SCALE GENOMIC DNA]</scope>
    <source>
        <strain evidence="2 3">NPDC001650</strain>
    </source>
</reference>
<feature type="transmembrane region" description="Helical" evidence="1">
    <location>
        <begin position="54"/>
        <end position="73"/>
    </location>
</feature>
<sequence length="124" mass="13612">MTTWWLVAYAATAVCLAVCVPIMPTPHAKKCMTLVPAAAVFIALAMRMRTHLDMAGMLCVYSSTVLIAPLGMAGRRKDVHKMASDARLFGAKNELAPMRLHVQMCTALVAMMAVWTWFIWAGRA</sequence>
<keyword evidence="1" id="KW-1133">Transmembrane helix</keyword>
<gene>
    <name evidence="2" type="ORF">ACFYZM_18560</name>
</gene>
<keyword evidence="1" id="KW-0812">Transmembrane</keyword>
<feature type="transmembrane region" description="Helical" evidence="1">
    <location>
        <begin position="100"/>
        <end position="120"/>
    </location>
</feature>
<name>A0ABW6U0B5_9ACTN</name>
<evidence type="ECO:0000313" key="3">
    <source>
        <dbReference type="Proteomes" id="UP001602123"/>
    </source>
</evidence>